<protein>
    <submittedName>
        <fullName evidence="1">Uncharacterized protein</fullName>
    </submittedName>
</protein>
<evidence type="ECO:0000313" key="1">
    <source>
        <dbReference type="EMBL" id="PAD79202.1"/>
    </source>
</evidence>
<organism evidence="1 2">
    <name type="scientific">Paenibacillus campinasensis</name>
    <dbReference type="NCBI Taxonomy" id="66347"/>
    <lineage>
        <taxon>Bacteria</taxon>
        <taxon>Bacillati</taxon>
        <taxon>Bacillota</taxon>
        <taxon>Bacilli</taxon>
        <taxon>Bacillales</taxon>
        <taxon>Paenibacillaceae</taxon>
        <taxon>Paenibacillus</taxon>
    </lineage>
</organism>
<comment type="caution">
    <text evidence="1">The sequence shown here is derived from an EMBL/GenBank/DDBJ whole genome shotgun (WGS) entry which is preliminary data.</text>
</comment>
<dbReference type="Proteomes" id="UP000215596">
    <property type="component" value="Unassembled WGS sequence"/>
</dbReference>
<sequence>MFMNTINNFDVMNVPSYVHLSDKIQYDMRRFYSQLQEVSIGTIFLLFFIRLHENVFIDVTNQFI</sequence>
<gene>
    <name evidence="1" type="ORF">CHH67_04520</name>
</gene>
<name>A0A268F1F6_9BACL</name>
<evidence type="ECO:0000313" key="2">
    <source>
        <dbReference type="Proteomes" id="UP000215596"/>
    </source>
</evidence>
<accession>A0A268F1F6</accession>
<dbReference type="AlphaFoldDB" id="A0A268F1F6"/>
<proteinExistence type="predicted"/>
<dbReference type="EMBL" id="NPBY01000013">
    <property type="protein sequence ID" value="PAD79202.1"/>
    <property type="molecule type" value="Genomic_DNA"/>
</dbReference>
<reference evidence="1 2" key="1">
    <citation type="submission" date="2017-07" db="EMBL/GenBank/DDBJ databases">
        <title>Isolation and whole genome analysis of endospore-forming bacteria from heroin.</title>
        <authorList>
            <person name="Kalinowski J."/>
            <person name="Ahrens B."/>
            <person name="Al-Dilaimi A."/>
            <person name="Winkler A."/>
            <person name="Wibberg D."/>
            <person name="Schleenbecker U."/>
            <person name="Ruckert C."/>
            <person name="Wolfel R."/>
            <person name="Grass G."/>
        </authorList>
    </citation>
    <scope>NUCLEOTIDE SEQUENCE [LARGE SCALE GENOMIC DNA]</scope>
    <source>
        <strain evidence="1 2">7537-G1</strain>
    </source>
</reference>